<evidence type="ECO:0000313" key="2">
    <source>
        <dbReference type="Proteomes" id="UP000620104"/>
    </source>
</evidence>
<evidence type="ECO:0000313" key="1">
    <source>
        <dbReference type="EMBL" id="GHJ85421.1"/>
    </source>
</evidence>
<dbReference type="EMBL" id="BLZA01000011">
    <property type="protein sequence ID" value="GHJ85421.1"/>
    <property type="molecule type" value="Genomic_DNA"/>
</dbReference>
<name>A0A8H3YF73_9TREE</name>
<accession>A0A8H3YF73</accession>
<protein>
    <submittedName>
        <fullName evidence="1">Uncharacterized protein</fullName>
    </submittedName>
</protein>
<reference evidence="1" key="1">
    <citation type="submission" date="2020-07" db="EMBL/GenBank/DDBJ databases">
        <title>Draft Genome Sequence of a Deep-Sea Yeast, Naganishia (Cryptococcus) liquefaciens strain N6.</title>
        <authorList>
            <person name="Han Y.W."/>
            <person name="Kajitani R."/>
            <person name="Morimoto H."/>
            <person name="Parhat M."/>
            <person name="Tsubouchi H."/>
            <person name="Bakenova O."/>
            <person name="Ogata M."/>
            <person name="Argunhan B."/>
            <person name="Aoki R."/>
            <person name="Kajiwara S."/>
            <person name="Itoh T."/>
            <person name="Iwasaki H."/>
        </authorList>
    </citation>
    <scope>NUCLEOTIDE SEQUENCE</scope>
    <source>
        <strain evidence="1">N6</strain>
    </source>
</reference>
<gene>
    <name evidence="1" type="ORF">NliqN6_1823</name>
</gene>
<sequence>MLSLNKKEKSLSSQAEVSTVAAALLCDDALATAVKAEVRERRGEGAVVSFVNSVNLFCAFPPTVAASASLAFPLEIFLGVKRVLRLGDMAASQTSSRTGLW</sequence>
<comment type="caution">
    <text evidence="1">The sequence shown here is derived from an EMBL/GenBank/DDBJ whole genome shotgun (WGS) entry which is preliminary data.</text>
</comment>
<proteinExistence type="predicted"/>
<dbReference type="Proteomes" id="UP000620104">
    <property type="component" value="Unassembled WGS sequence"/>
</dbReference>
<organism evidence="1 2">
    <name type="scientific">Naganishia liquefaciens</name>
    <dbReference type="NCBI Taxonomy" id="104408"/>
    <lineage>
        <taxon>Eukaryota</taxon>
        <taxon>Fungi</taxon>
        <taxon>Dikarya</taxon>
        <taxon>Basidiomycota</taxon>
        <taxon>Agaricomycotina</taxon>
        <taxon>Tremellomycetes</taxon>
        <taxon>Filobasidiales</taxon>
        <taxon>Filobasidiaceae</taxon>
        <taxon>Naganishia</taxon>
    </lineage>
</organism>
<keyword evidence="2" id="KW-1185">Reference proteome</keyword>
<dbReference type="AlphaFoldDB" id="A0A8H3YF73"/>